<keyword evidence="4 7" id="KW-0689">Ribosomal protein</keyword>
<evidence type="ECO:0000313" key="8">
    <source>
        <dbReference type="EMBL" id="RZB13104.1"/>
    </source>
</evidence>
<dbReference type="STRING" id="1242993.ehr_00676"/>
<dbReference type="InterPro" id="IPR005484">
    <property type="entry name" value="Ribosomal_uL18_bac/plant/anim"/>
</dbReference>
<comment type="subunit">
    <text evidence="7">Part of the 50S ribosomal subunit; part of the 5S rRNA/L5/L18/L25 subcomplex. Contacts the 5S and 23S rRNAs.</text>
</comment>
<comment type="caution">
    <text evidence="8">The sequence shown here is derived from an EMBL/GenBank/DDBJ whole genome shotgun (WGS) entry which is preliminary data.</text>
</comment>
<evidence type="ECO:0000313" key="9">
    <source>
        <dbReference type="Proteomes" id="UP000293377"/>
    </source>
</evidence>
<keyword evidence="5 7" id="KW-0687">Ribonucleoprotein</keyword>
<dbReference type="GO" id="GO:0008097">
    <property type="term" value="F:5S rRNA binding"/>
    <property type="evidence" value="ECO:0007669"/>
    <property type="project" value="TreeGrafter"/>
</dbReference>
<keyword evidence="9" id="KW-1185">Reference proteome</keyword>
<protein>
    <recommendedName>
        <fullName evidence="6 7">Large ribosomal subunit protein uL18</fullName>
    </recommendedName>
</protein>
<dbReference type="GO" id="GO:0006412">
    <property type="term" value="P:translation"/>
    <property type="evidence" value="ECO:0007669"/>
    <property type="project" value="UniProtKB-UniRule"/>
</dbReference>
<reference evidence="8 9" key="1">
    <citation type="submission" date="2018-06" db="EMBL/GenBank/DDBJ databases">
        <title>Complete Genome Sequence of Ehrlichia minasensis Isolated From Cattle.</title>
        <authorList>
            <person name="Aguiar D.M."/>
            <person name="Araujo J.P.A.Jr."/>
            <person name="Nakazato L."/>
            <person name="Bard E."/>
            <person name="Cabezas-Cruz A."/>
        </authorList>
    </citation>
    <scope>NUCLEOTIDE SEQUENCE [LARGE SCALE GENOMIC DNA]</scope>
    <source>
        <strain evidence="8 9">B11</strain>
    </source>
</reference>
<accession>A0A4V2BQT5</accession>
<dbReference type="Pfam" id="PF00861">
    <property type="entry name" value="Ribosomal_L18p"/>
    <property type="match status" value="1"/>
</dbReference>
<dbReference type="Gene3D" id="3.30.420.100">
    <property type="match status" value="1"/>
</dbReference>
<evidence type="ECO:0000256" key="6">
    <source>
        <dbReference type="ARBA" id="ARBA00035197"/>
    </source>
</evidence>
<evidence type="ECO:0000256" key="2">
    <source>
        <dbReference type="ARBA" id="ARBA00022730"/>
    </source>
</evidence>
<dbReference type="PANTHER" id="PTHR12899">
    <property type="entry name" value="39S RIBOSOMAL PROTEIN L18, MITOCHONDRIAL"/>
    <property type="match status" value="1"/>
</dbReference>
<gene>
    <name evidence="7" type="primary">rplR</name>
    <name evidence="8" type="ORF">DRF75_00095</name>
</gene>
<dbReference type="OrthoDB" id="9810939at2"/>
<dbReference type="AlphaFoldDB" id="A0A4V2BQT5"/>
<name>A0A4V2BQT5_9RICK</name>
<evidence type="ECO:0000256" key="7">
    <source>
        <dbReference type="HAMAP-Rule" id="MF_01337"/>
    </source>
</evidence>
<keyword evidence="3 7" id="KW-0694">RNA-binding</keyword>
<dbReference type="InterPro" id="IPR004389">
    <property type="entry name" value="Ribosomal_uL18_bac-type"/>
</dbReference>
<dbReference type="EMBL" id="QOHL01000001">
    <property type="protein sequence ID" value="RZB13104.1"/>
    <property type="molecule type" value="Genomic_DNA"/>
</dbReference>
<comment type="function">
    <text evidence="7">This is one of the proteins that bind and probably mediate the attachment of the 5S RNA into the large ribosomal subunit, where it forms part of the central protuberance.</text>
</comment>
<dbReference type="Proteomes" id="UP000293377">
    <property type="component" value="Unassembled WGS sequence"/>
</dbReference>
<comment type="similarity">
    <text evidence="1 7">Belongs to the universal ribosomal protein uL18 family.</text>
</comment>
<dbReference type="HAMAP" id="MF_01337_B">
    <property type="entry name" value="Ribosomal_uL18_B"/>
    <property type="match status" value="1"/>
</dbReference>
<dbReference type="GO" id="GO:0022625">
    <property type="term" value="C:cytosolic large ribosomal subunit"/>
    <property type="evidence" value="ECO:0007669"/>
    <property type="project" value="TreeGrafter"/>
</dbReference>
<evidence type="ECO:0000256" key="4">
    <source>
        <dbReference type="ARBA" id="ARBA00022980"/>
    </source>
</evidence>
<proteinExistence type="inferred from homology"/>
<dbReference type="CDD" id="cd00432">
    <property type="entry name" value="Ribosomal_L18_L5e"/>
    <property type="match status" value="1"/>
</dbReference>
<dbReference type="SUPFAM" id="SSF53137">
    <property type="entry name" value="Translational machinery components"/>
    <property type="match status" value="1"/>
</dbReference>
<evidence type="ECO:0000256" key="3">
    <source>
        <dbReference type="ARBA" id="ARBA00022884"/>
    </source>
</evidence>
<keyword evidence="2 7" id="KW-0699">rRNA-binding</keyword>
<evidence type="ECO:0000256" key="5">
    <source>
        <dbReference type="ARBA" id="ARBA00023274"/>
    </source>
</evidence>
<dbReference type="RefSeq" id="WP_045171318.1">
    <property type="nucleotide sequence ID" value="NZ_QOHL01000001.1"/>
</dbReference>
<dbReference type="PANTHER" id="PTHR12899:SF3">
    <property type="entry name" value="LARGE RIBOSOMAL SUBUNIT PROTEIN UL18M"/>
    <property type="match status" value="1"/>
</dbReference>
<dbReference type="GO" id="GO:0003735">
    <property type="term" value="F:structural constituent of ribosome"/>
    <property type="evidence" value="ECO:0007669"/>
    <property type="project" value="InterPro"/>
</dbReference>
<dbReference type="InterPro" id="IPR057268">
    <property type="entry name" value="Ribosomal_L18"/>
</dbReference>
<sequence>MVSDCITRFERRKKRVRLKLRRNSSLLRLSIFKSNRHFYVQLIDDKCGRTFASASTLESEVIALTNRKVNSSAVKIIAKLMSDRLNKLDNCKKFVFDRGPYKYMGIVSEFADELRNYGFEI</sequence>
<evidence type="ECO:0000256" key="1">
    <source>
        <dbReference type="ARBA" id="ARBA00007116"/>
    </source>
</evidence>
<organism evidence="8 9">
    <name type="scientific">Ehrlichia minasensis</name>
    <dbReference type="NCBI Taxonomy" id="1242993"/>
    <lineage>
        <taxon>Bacteria</taxon>
        <taxon>Pseudomonadati</taxon>
        <taxon>Pseudomonadota</taxon>
        <taxon>Alphaproteobacteria</taxon>
        <taxon>Rickettsiales</taxon>
        <taxon>Anaplasmataceae</taxon>
        <taxon>Ehrlichia</taxon>
    </lineage>
</organism>